<evidence type="ECO:0000256" key="2">
    <source>
        <dbReference type="SAM" id="MobiDB-lite"/>
    </source>
</evidence>
<dbReference type="Proteomes" id="UP000095300">
    <property type="component" value="Unassembled WGS sequence"/>
</dbReference>
<evidence type="ECO:0000313" key="5">
    <source>
        <dbReference type="Proteomes" id="UP000095300"/>
    </source>
</evidence>
<dbReference type="VEuPathDB" id="VectorBase:SCAU012852"/>
<dbReference type="InterPro" id="IPR012934">
    <property type="entry name" value="Znf_AD"/>
</dbReference>
<protein>
    <recommendedName>
        <fullName evidence="3">C2H2-type domain-containing protein</fullName>
    </recommendedName>
</protein>
<organism evidence="4 5">
    <name type="scientific">Stomoxys calcitrans</name>
    <name type="common">Stable fly</name>
    <name type="synonym">Conops calcitrans</name>
    <dbReference type="NCBI Taxonomy" id="35570"/>
    <lineage>
        <taxon>Eukaryota</taxon>
        <taxon>Metazoa</taxon>
        <taxon>Ecdysozoa</taxon>
        <taxon>Arthropoda</taxon>
        <taxon>Hexapoda</taxon>
        <taxon>Insecta</taxon>
        <taxon>Pterygota</taxon>
        <taxon>Neoptera</taxon>
        <taxon>Endopterygota</taxon>
        <taxon>Diptera</taxon>
        <taxon>Brachycera</taxon>
        <taxon>Muscomorpha</taxon>
        <taxon>Muscoidea</taxon>
        <taxon>Muscidae</taxon>
        <taxon>Stomoxys</taxon>
    </lineage>
</organism>
<feature type="domain" description="C2H2-type" evidence="3">
    <location>
        <begin position="220"/>
        <end position="248"/>
    </location>
</feature>
<feature type="compositionally biased region" description="Polar residues" evidence="2">
    <location>
        <begin position="242"/>
        <end position="259"/>
    </location>
</feature>
<keyword evidence="1" id="KW-0863">Zinc-finger</keyword>
<keyword evidence="1" id="KW-0862">Zinc</keyword>
<name>A0A1I8Q0X5_STOCA</name>
<dbReference type="PROSITE" id="PS00028">
    <property type="entry name" value="ZINC_FINGER_C2H2_1"/>
    <property type="match status" value="1"/>
</dbReference>
<dbReference type="GO" id="GO:0008270">
    <property type="term" value="F:zinc ion binding"/>
    <property type="evidence" value="ECO:0007669"/>
    <property type="project" value="UniProtKB-KW"/>
</dbReference>
<dbReference type="GO" id="GO:0005634">
    <property type="term" value="C:nucleus"/>
    <property type="evidence" value="ECO:0007669"/>
    <property type="project" value="InterPro"/>
</dbReference>
<evidence type="ECO:0000256" key="1">
    <source>
        <dbReference type="PROSITE-ProRule" id="PRU00042"/>
    </source>
</evidence>
<dbReference type="InterPro" id="IPR013087">
    <property type="entry name" value="Znf_C2H2_type"/>
</dbReference>
<keyword evidence="1" id="KW-0479">Metal-binding</keyword>
<reference evidence="4" key="2">
    <citation type="submission" date="2020-05" db="UniProtKB">
        <authorList>
            <consortium name="EnsemblMetazoa"/>
        </authorList>
    </citation>
    <scope>IDENTIFICATION</scope>
    <source>
        <strain evidence="4">USDA</strain>
    </source>
</reference>
<gene>
    <name evidence="4" type="primary">106088973</name>
</gene>
<dbReference type="SMART" id="SM00868">
    <property type="entry name" value="zf-AD"/>
    <property type="match status" value="1"/>
</dbReference>
<feature type="region of interest" description="Disordered" evidence="2">
    <location>
        <begin position="242"/>
        <end position="267"/>
    </location>
</feature>
<evidence type="ECO:0000259" key="3">
    <source>
        <dbReference type="PROSITE" id="PS50157"/>
    </source>
</evidence>
<dbReference type="AlphaFoldDB" id="A0A1I8Q0X5"/>
<dbReference type="Gene3D" id="3.40.1800.20">
    <property type="match status" value="1"/>
</dbReference>
<dbReference type="SUPFAM" id="SSF57716">
    <property type="entry name" value="Glucocorticoid receptor-like (DNA-binding domain)"/>
    <property type="match status" value="1"/>
</dbReference>
<keyword evidence="5" id="KW-1185">Reference proteome</keyword>
<dbReference type="EnsemblMetazoa" id="SCAU012852-RB">
    <property type="protein sequence ID" value="SCAU012852-PB"/>
    <property type="gene ID" value="SCAU012852"/>
</dbReference>
<dbReference type="EnsemblMetazoa" id="SCAU012852-RA">
    <property type="protein sequence ID" value="SCAU012852-PA"/>
    <property type="gene ID" value="SCAU012852"/>
</dbReference>
<reference evidence="5" key="1">
    <citation type="submission" date="2015-05" db="EMBL/GenBank/DDBJ databases">
        <authorList>
            <person name="Wilson R.K."/>
            <person name="Warren W.C."/>
            <person name="Olafson P."/>
        </authorList>
    </citation>
    <scope>NUCLEOTIDE SEQUENCE [LARGE SCALE GENOMIC DNA]</scope>
    <source>
        <strain evidence="5">USDA</strain>
    </source>
</reference>
<proteinExistence type="predicted"/>
<accession>A0A1I8Q0X5</accession>
<dbReference type="PROSITE" id="PS50157">
    <property type="entry name" value="ZINC_FINGER_C2H2_2"/>
    <property type="match status" value="1"/>
</dbReference>
<sequence>MSVEDLCLLCLKSCIDNKSLCDERIYEIVLLYFDPEVMAFTDESSEKFMCRRCLSQILDFHNFRQYVLQAHSSHLSNITLEKTHTEKNAENIITEETGCNNVLDQEGPSTSKNATDNRYTTSEAYYDVIVKEEYDMEYITPCGNYERINIYQTNEDELKQLAKMEEEDCIEQIFEKTHKSLDSNGSEVGLISSNESLDENSDDSFLLKTRYIKRKRKDELDCIICQVSFSSRILLQHHFRTNHTSQQHYQTKQSPTNNKDTNEKPDANQLNKNIKYEEQKRQLHDEQTFLIQRQVRISEEMASLVKIVADATYEMAESAERSAKAIELQNEILKEIFHVFKKKKEHK</sequence>
<evidence type="ECO:0000313" key="4">
    <source>
        <dbReference type="EnsemblMetazoa" id="SCAU012852-PA"/>
    </source>
</evidence>